<evidence type="ECO:0000256" key="9">
    <source>
        <dbReference type="ARBA" id="ARBA00023163"/>
    </source>
</evidence>
<comment type="subunit">
    <text evidence="2 11">Efficient DNA binding requires dimerization with another bHLH protein.</text>
</comment>
<evidence type="ECO:0000259" key="13">
    <source>
        <dbReference type="PROSITE" id="PS50888"/>
    </source>
</evidence>
<evidence type="ECO:0000256" key="11">
    <source>
        <dbReference type="RuleBase" id="RU003428"/>
    </source>
</evidence>
<dbReference type="InterPro" id="IPR011598">
    <property type="entry name" value="bHLH_dom"/>
</dbReference>
<evidence type="ECO:0000256" key="2">
    <source>
        <dbReference type="ARBA" id="ARBA00011571"/>
    </source>
</evidence>
<evidence type="ECO:0000256" key="3">
    <source>
        <dbReference type="ARBA" id="ARBA00022473"/>
    </source>
</evidence>
<evidence type="ECO:0000256" key="7">
    <source>
        <dbReference type="ARBA" id="ARBA00023125"/>
    </source>
</evidence>
<dbReference type="InterPro" id="IPR036638">
    <property type="entry name" value="HLH_DNA-bd_sf"/>
</dbReference>
<dbReference type="InterPro" id="IPR039704">
    <property type="entry name" value="Myogenic_factor"/>
</dbReference>
<evidence type="ECO:0000256" key="4">
    <source>
        <dbReference type="ARBA" id="ARBA00022541"/>
    </source>
</evidence>
<keyword evidence="4" id="KW-0517">Myogenesis</keyword>
<dbReference type="GO" id="GO:0048743">
    <property type="term" value="P:positive regulation of skeletal muscle fiber development"/>
    <property type="evidence" value="ECO:0007669"/>
    <property type="project" value="TreeGrafter"/>
</dbReference>
<dbReference type="Pfam" id="PF01586">
    <property type="entry name" value="Basic"/>
    <property type="match status" value="2"/>
</dbReference>
<dbReference type="Pfam" id="PF00010">
    <property type="entry name" value="HLH"/>
    <property type="match status" value="2"/>
</dbReference>
<dbReference type="eggNOG" id="KOG3960">
    <property type="taxonomic scope" value="Eukaryota"/>
</dbReference>
<dbReference type="GO" id="GO:0046983">
    <property type="term" value="F:protein dimerization activity"/>
    <property type="evidence" value="ECO:0007669"/>
    <property type="project" value="InterPro"/>
</dbReference>
<evidence type="ECO:0000313" key="15">
    <source>
        <dbReference type="Proteomes" id="UP000031443"/>
    </source>
</evidence>
<dbReference type="FunFam" id="4.10.280.10:FF:000005">
    <property type="entry name" value="Myogenic factor"/>
    <property type="match status" value="2"/>
</dbReference>
<name>M7BLA7_CHEMY</name>
<accession>M7BLA7</accession>
<keyword evidence="15" id="KW-1185">Reference proteome</keyword>
<dbReference type="CDD" id="cd18934">
    <property type="entry name" value="bHLH_TS_MRF4_Myf6"/>
    <property type="match status" value="1"/>
</dbReference>
<evidence type="ECO:0000313" key="14">
    <source>
        <dbReference type="EMBL" id="EMP36510.1"/>
    </source>
</evidence>
<evidence type="ECO:0000256" key="5">
    <source>
        <dbReference type="ARBA" id="ARBA00022782"/>
    </source>
</evidence>
<dbReference type="STRING" id="8469.M7BLA7"/>
<evidence type="ECO:0000256" key="12">
    <source>
        <dbReference type="SAM" id="MobiDB-lite"/>
    </source>
</evidence>
<dbReference type="GO" id="GO:0043425">
    <property type="term" value="F:bHLH transcription factor binding"/>
    <property type="evidence" value="ECO:0007669"/>
    <property type="project" value="UniProtKB-ARBA"/>
</dbReference>
<dbReference type="GO" id="GO:0000978">
    <property type="term" value="F:RNA polymerase II cis-regulatory region sequence-specific DNA binding"/>
    <property type="evidence" value="ECO:0007669"/>
    <property type="project" value="TreeGrafter"/>
</dbReference>
<evidence type="ECO:0000256" key="1">
    <source>
        <dbReference type="ARBA" id="ARBA00004123"/>
    </source>
</evidence>
<protein>
    <recommendedName>
        <fullName evidence="11">Myogenic factor</fullName>
    </recommendedName>
</protein>
<sequence>MMMDLFETSSYFFYLDGEHGALQPLEMAEGSPLYPGSDGTLSPCQDQMPPETGSDSSGEEHVLAPPGLQPPHCPGQCLIWACKTCKRKSAPTDRRKAATLRERRRLKKINEAFEALKRRTVANPNQRLPKVEILRSAISYIEKLQDLLHRLDQQEKMQEIGGDPFSFSPKQGNIPSSDFLSTCSSDWQNVSDHSRVLTINAKEAQTKQRSVLGAVKMEVMDSCQFSPSEFFYDSSCISSPEGEFGEDFERGLAAFGAHKTDGPWSDEEEHVRAPTGHHQAGHCLMWACKACKRKSTTMDRRKAATMRERRRLKKVNQAFDTLKRCTTANPNQRLPKVEILRNAIRYIESLQELLREQVENYYSLPGQSCSEPTSPTSSYSDGMAECTSPAWPQRSGSFDAVYCPDLHTVLQRRICISADARMQSFKCRSALSVTAKDKVEQIALHK</sequence>
<keyword evidence="8" id="KW-0010">Activator</keyword>
<dbReference type="InterPro" id="IPR002546">
    <property type="entry name" value="MyoD_N"/>
</dbReference>
<dbReference type="GO" id="GO:0005634">
    <property type="term" value="C:nucleus"/>
    <property type="evidence" value="ECO:0007669"/>
    <property type="project" value="UniProtKB-SubCell"/>
</dbReference>
<reference evidence="15" key="1">
    <citation type="journal article" date="2013" name="Nat. Genet.">
        <title>The draft genomes of soft-shell turtle and green sea turtle yield insights into the development and evolution of the turtle-specific body plan.</title>
        <authorList>
            <person name="Wang Z."/>
            <person name="Pascual-Anaya J."/>
            <person name="Zadissa A."/>
            <person name="Li W."/>
            <person name="Niimura Y."/>
            <person name="Huang Z."/>
            <person name="Li C."/>
            <person name="White S."/>
            <person name="Xiong Z."/>
            <person name="Fang D."/>
            <person name="Wang B."/>
            <person name="Ming Y."/>
            <person name="Chen Y."/>
            <person name="Zheng Y."/>
            <person name="Kuraku S."/>
            <person name="Pignatelli M."/>
            <person name="Herrero J."/>
            <person name="Beal K."/>
            <person name="Nozawa M."/>
            <person name="Li Q."/>
            <person name="Wang J."/>
            <person name="Zhang H."/>
            <person name="Yu L."/>
            <person name="Shigenobu S."/>
            <person name="Wang J."/>
            <person name="Liu J."/>
            <person name="Flicek P."/>
            <person name="Searle S."/>
            <person name="Wang J."/>
            <person name="Kuratani S."/>
            <person name="Yin Y."/>
            <person name="Aken B."/>
            <person name="Zhang G."/>
            <person name="Irie N."/>
        </authorList>
    </citation>
    <scope>NUCLEOTIDE SEQUENCE [LARGE SCALE GENOMIC DNA]</scope>
</reference>
<dbReference type="SUPFAM" id="SSF47459">
    <property type="entry name" value="HLH, helix-loop-helix DNA-binding domain"/>
    <property type="match status" value="2"/>
</dbReference>
<dbReference type="SMART" id="SM00353">
    <property type="entry name" value="HLH"/>
    <property type="match status" value="2"/>
</dbReference>
<keyword evidence="6" id="KW-0805">Transcription regulation</keyword>
<feature type="region of interest" description="Disordered" evidence="12">
    <location>
        <begin position="28"/>
        <end position="67"/>
    </location>
</feature>
<dbReference type="PROSITE" id="PS50888">
    <property type="entry name" value="BHLH"/>
    <property type="match status" value="2"/>
</dbReference>
<evidence type="ECO:0000256" key="8">
    <source>
        <dbReference type="ARBA" id="ARBA00023159"/>
    </source>
</evidence>
<keyword evidence="10 11" id="KW-0539">Nucleus</keyword>
<evidence type="ECO:0000256" key="6">
    <source>
        <dbReference type="ARBA" id="ARBA00023015"/>
    </source>
</evidence>
<feature type="domain" description="BHLH" evidence="13">
    <location>
        <begin position="93"/>
        <end position="144"/>
    </location>
</feature>
<dbReference type="GO" id="GO:0005667">
    <property type="term" value="C:transcription regulator complex"/>
    <property type="evidence" value="ECO:0007669"/>
    <property type="project" value="UniProtKB-ARBA"/>
</dbReference>
<dbReference type="GO" id="GO:0035914">
    <property type="term" value="P:skeletal muscle cell differentiation"/>
    <property type="evidence" value="ECO:0007669"/>
    <property type="project" value="TreeGrafter"/>
</dbReference>
<keyword evidence="3" id="KW-0217">Developmental protein</keyword>
<comment type="subcellular location">
    <subcellularLocation>
        <location evidence="1">Nucleus</location>
    </subcellularLocation>
</comment>
<dbReference type="EMBL" id="KB524914">
    <property type="protein sequence ID" value="EMP36510.1"/>
    <property type="molecule type" value="Genomic_DNA"/>
</dbReference>
<dbReference type="GO" id="GO:0000981">
    <property type="term" value="F:DNA-binding transcription factor activity, RNA polymerase II-specific"/>
    <property type="evidence" value="ECO:0007669"/>
    <property type="project" value="TreeGrafter"/>
</dbReference>
<dbReference type="AlphaFoldDB" id="M7BLA7"/>
<dbReference type="PANTHER" id="PTHR11534:SF3">
    <property type="entry name" value="MYOGENIC FACTOR 5"/>
    <property type="match status" value="1"/>
</dbReference>
<proteinExistence type="predicted"/>
<keyword evidence="5" id="KW-0221">Differentiation</keyword>
<dbReference type="SMART" id="SM00520">
    <property type="entry name" value="BASIC"/>
    <property type="match status" value="2"/>
</dbReference>
<organism evidence="14 15">
    <name type="scientific">Chelonia mydas</name>
    <name type="common">Green sea-turtle</name>
    <name type="synonym">Chelonia agassizi</name>
    <dbReference type="NCBI Taxonomy" id="8469"/>
    <lineage>
        <taxon>Eukaryota</taxon>
        <taxon>Metazoa</taxon>
        <taxon>Chordata</taxon>
        <taxon>Craniata</taxon>
        <taxon>Vertebrata</taxon>
        <taxon>Euteleostomi</taxon>
        <taxon>Archelosauria</taxon>
        <taxon>Testudinata</taxon>
        <taxon>Testudines</taxon>
        <taxon>Cryptodira</taxon>
        <taxon>Durocryptodira</taxon>
        <taxon>Americhelydia</taxon>
        <taxon>Chelonioidea</taxon>
        <taxon>Cheloniidae</taxon>
        <taxon>Chelonia</taxon>
    </lineage>
</organism>
<gene>
    <name evidence="14" type="ORF">UY3_06313</name>
</gene>
<dbReference type="Pfam" id="PF12232">
    <property type="entry name" value="Myf5"/>
    <property type="match status" value="1"/>
</dbReference>
<feature type="domain" description="BHLH" evidence="13">
    <location>
        <begin position="299"/>
        <end position="350"/>
    </location>
</feature>
<dbReference type="Proteomes" id="UP000031443">
    <property type="component" value="Unassembled WGS sequence"/>
</dbReference>
<dbReference type="GO" id="GO:0042693">
    <property type="term" value="P:muscle cell fate commitment"/>
    <property type="evidence" value="ECO:0007669"/>
    <property type="project" value="UniProtKB-ARBA"/>
</dbReference>
<dbReference type="GO" id="GO:0045663">
    <property type="term" value="P:positive regulation of myoblast differentiation"/>
    <property type="evidence" value="ECO:0007669"/>
    <property type="project" value="TreeGrafter"/>
</dbReference>
<evidence type="ECO:0000256" key="10">
    <source>
        <dbReference type="ARBA" id="ARBA00023242"/>
    </source>
</evidence>
<keyword evidence="9" id="KW-0804">Transcription</keyword>
<dbReference type="Gene3D" id="4.10.280.10">
    <property type="entry name" value="Helix-loop-helix DNA-binding domain"/>
    <property type="match status" value="2"/>
</dbReference>
<dbReference type="PANTHER" id="PTHR11534">
    <property type="entry name" value="MYOGENIC FACTOR"/>
    <property type="match status" value="1"/>
</dbReference>
<keyword evidence="7 11" id="KW-0238">DNA-binding</keyword>
<dbReference type="InterPro" id="IPR022032">
    <property type="entry name" value="Myf5"/>
</dbReference>